<dbReference type="EMBL" id="JACEIK010000536">
    <property type="protein sequence ID" value="MCD7458736.1"/>
    <property type="molecule type" value="Genomic_DNA"/>
</dbReference>
<accession>A0ABS8SIQ5</accession>
<name>A0ABS8SIQ5_DATST</name>
<proteinExistence type="predicted"/>
<keyword evidence="2" id="KW-1185">Reference proteome</keyword>
<organism evidence="1 2">
    <name type="scientific">Datura stramonium</name>
    <name type="common">Jimsonweed</name>
    <name type="synonym">Common thornapple</name>
    <dbReference type="NCBI Taxonomy" id="4076"/>
    <lineage>
        <taxon>Eukaryota</taxon>
        <taxon>Viridiplantae</taxon>
        <taxon>Streptophyta</taxon>
        <taxon>Embryophyta</taxon>
        <taxon>Tracheophyta</taxon>
        <taxon>Spermatophyta</taxon>
        <taxon>Magnoliopsida</taxon>
        <taxon>eudicotyledons</taxon>
        <taxon>Gunneridae</taxon>
        <taxon>Pentapetalae</taxon>
        <taxon>asterids</taxon>
        <taxon>lamiids</taxon>
        <taxon>Solanales</taxon>
        <taxon>Solanaceae</taxon>
        <taxon>Solanoideae</taxon>
        <taxon>Datureae</taxon>
        <taxon>Datura</taxon>
    </lineage>
</organism>
<feature type="non-terminal residue" evidence="1">
    <location>
        <position position="134"/>
    </location>
</feature>
<dbReference type="Proteomes" id="UP000823775">
    <property type="component" value="Unassembled WGS sequence"/>
</dbReference>
<reference evidence="1 2" key="1">
    <citation type="journal article" date="2021" name="BMC Genomics">
        <title>Datura genome reveals duplications of psychoactive alkaloid biosynthetic genes and high mutation rate following tissue culture.</title>
        <authorList>
            <person name="Rajewski A."/>
            <person name="Carter-House D."/>
            <person name="Stajich J."/>
            <person name="Litt A."/>
        </authorList>
    </citation>
    <scope>NUCLEOTIDE SEQUENCE [LARGE SCALE GENOMIC DNA]</scope>
    <source>
        <strain evidence="1">AR-01</strain>
    </source>
</reference>
<gene>
    <name evidence="1" type="ORF">HAX54_038991</name>
</gene>
<sequence>MPRVSSGNYKCTNFANKGGKIIKGYNYTRRRRLLKSEDSILDYLGMTHSSSKAHDVDDHVQHFRVNMKENSHAIKDAINHQEGDLFKDDHEFERFINGVLEVEAERVLKENYNLRDHQGHHEEWFMRKSDKEFY</sequence>
<evidence type="ECO:0000313" key="1">
    <source>
        <dbReference type="EMBL" id="MCD7458736.1"/>
    </source>
</evidence>
<evidence type="ECO:0000313" key="2">
    <source>
        <dbReference type="Proteomes" id="UP000823775"/>
    </source>
</evidence>
<protein>
    <submittedName>
        <fullName evidence="1">Uncharacterized protein</fullName>
    </submittedName>
</protein>
<comment type="caution">
    <text evidence="1">The sequence shown here is derived from an EMBL/GenBank/DDBJ whole genome shotgun (WGS) entry which is preliminary data.</text>
</comment>